<keyword evidence="5" id="KW-1185">Reference proteome</keyword>
<dbReference type="AlphaFoldDB" id="A0A4R6VTR9"/>
<feature type="binding site" evidence="3">
    <location>
        <position position="215"/>
    </location>
    <ligand>
        <name>substrate</name>
    </ligand>
</feature>
<keyword evidence="3" id="KW-0479">Metal-binding</keyword>
<dbReference type="RefSeq" id="WP_208111134.1">
    <property type="nucleotide sequence ID" value="NZ_SNYR01000001.1"/>
</dbReference>
<dbReference type="Gene3D" id="3.40.190.170">
    <property type="entry name" value="Bacterial extracellular solute-binding protein, family 7"/>
    <property type="match status" value="1"/>
</dbReference>
<accession>A0A4R6VTR9</accession>
<comment type="caution">
    <text evidence="4">The sequence shown here is derived from an EMBL/GenBank/DDBJ whole genome shotgun (WGS) entry which is preliminary data.</text>
</comment>
<dbReference type="PANTHER" id="PTHR33376">
    <property type="match status" value="1"/>
</dbReference>
<dbReference type="PIRSF" id="PIRSF039026">
    <property type="entry name" value="SiaP"/>
    <property type="match status" value="1"/>
</dbReference>
<proteinExistence type="predicted"/>
<dbReference type="InterPro" id="IPR038404">
    <property type="entry name" value="TRAP_DctP_sf"/>
</dbReference>
<dbReference type="GO" id="GO:0055085">
    <property type="term" value="P:transmembrane transport"/>
    <property type="evidence" value="ECO:0007669"/>
    <property type="project" value="InterPro"/>
</dbReference>
<evidence type="ECO:0000256" key="2">
    <source>
        <dbReference type="PIRSR" id="PIRSR039026-1"/>
    </source>
</evidence>
<dbReference type="CDD" id="cd13604">
    <property type="entry name" value="PBP2_TRAP_ketoacid_lactate_like"/>
    <property type="match status" value="1"/>
</dbReference>
<dbReference type="NCBIfam" id="NF037995">
    <property type="entry name" value="TRAP_S1"/>
    <property type="match status" value="1"/>
</dbReference>
<evidence type="ECO:0000256" key="1">
    <source>
        <dbReference type="ARBA" id="ARBA00022729"/>
    </source>
</evidence>
<sequence length="366" mass="39562">MKRREFFKKAGVSAVGAAGAATLATPALSQGNMEWVAVSAFGKAGLLGAALDKFAEDVATMSEGKLTIKTYHAGELVGGLEALDAVQSGTAQMGFGAPYYWEGKSDSISFVAAMPYGLNAQEQNAWFYYGGGIEMADRLSYNPLGVKFLPMGNTGNQMGGWYAKEINTVDDLDGLKFRMPGLGGEVLKTFGVNVVLLPGNEVLPALTSGAIDGTEWIGPAADLGAGFFKVVQNYYYPGWHEPATVLDSFFDMQAWEALDDHLRGIVERAAASTNLWILSRFQAVNNASLQKLVNENGVQLRPYSDELLQAIGERTAEVVRDRASASPEASELYNSLIEWRRTMVEWSGISEGKFMNARTSAKFEAI</sequence>
<protein>
    <submittedName>
        <fullName evidence="4">TRAP-type mannitol/chloroaromatic compound transport system substrate-binding protein</fullName>
    </submittedName>
</protein>
<dbReference type="Pfam" id="PF03480">
    <property type="entry name" value="DctP"/>
    <property type="match status" value="1"/>
</dbReference>
<dbReference type="Proteomes" id="UP000295391">
    <property type="component" value="Unassembled WGS sequence"/>
</dbReference>
<dbReference type="EMBL" id="SNYR01000001">
    <property type="protein sequence ID" value="TDQ67492.1"/>
    <property type="molecule type" value="Genomic_DNA"/>
</dbReference>
<feature type="binding site" evidence="2">
    <location>
        <position position="157"/>
    </location>
    <ligand>
        <name>substrate</name>
    </ligand>
</feature>
<feature type="binding site" evidence="2">
    <location>
        <position position="178"/>
    </location>
    <ligand>
        <name>substrate</name>
    </ligand>
</feature>
<dbReference type="GO" id="GO:0046872">
    <property type="term" value="F:metal ion binding"/>
    <property type="evidence" value="ECO:0007669"/>
    <property type="project" value="UniProtKB-KW"/>
</dbReference>
<keyword evidence="1" id="KW-0732">Signal</keyword>
<name>A0A4R6VTR9_9HYPH</name>
<organism evidence="4 5">
    <name type="scientific">Maritalea mobilis</name>
    <dbReference type="NCBI Taxonomy" id="483324"/>
    <lineage>
        <taxon>Bacteria</taxon>
        <taxon>Pseudomonadati</taxon>
        <taxon>Pseudomonadota</taxon>
        <taxon>Alphaproteobacteria</taxon>
        <taxon>Hyphomicrobiales</taxon>
        <taxon>Devosiaceae</taxon>
        <taxon>Maritalea</taxon>
    </lineage>
</organism>
<feature type="binding site" evidence="3">
    <location>
        <position position="216"/>
    </location>
    <ligand>
        <name>Na(+)</name>
        <dbReference type="ChEBI" id="CHEBI:29101"/>
    </ligand>
</feature>
<dbReference type="InterPro" id="IPR026289">
    <property type="entry name" value="SBP_TakP-like"/>
</dbReference>
<dbReference type="PANTHER" id="PTHR33376:SF5">
    <property type="entry name" value="EXTRACYTOPLASMIC SOLUTE RECEPTOR PROTEIN"/>
    <property type="match status" value="1"/>
</dbReference>
<gene>
    <name evidence="4" type="ORF">ATL17_1507</name>
</gene>
<evidence type="ECO:0000313" key="5">
    <source>
        <dbReference type="Proteomes" id="UP000295391"/>
    </source>
</evidence>
<dbReference type="InterPro" id="IPR018389">
    <property type="entry name" value="DctP_fam"/>
</dbReference>
<dbReference type="GO" id="GO:0031317">
    <property type="term" value="C:tripartite ATP-independent periplasmic transporter complex"/>
    <property type="evidence" value="ECO:0007669"/>
    <property type="project" value="InterPro"/>
</dbReference>
<evidence type="ECO:0000313" key="4">
    <source>
        <dbReference type="EMBL" id="TDQ67492.1"/>
    </source>
</evidence>
<reference evidence="4 5" key="1">
    <citation type="submission" date="2019-03" db="EMBL/GenBank/DDBJ databases">
        <title>Genomic Encyclopedia of Type Strains, Phase III (KMG-III): the genomes of soil and plant-associated and newly described type strains.</title>
        <authorList>
            <person name="Whitman W."/>
        </authorList>
    </citation>
    <scope>NUCLEOTIDE SEQUENCE [LARGE SCALE GENOMIC DNA]</scope>
    <source>
        <strain evidence="4 5">CGMCC 1.7002</strain>
    </source>
</reference>
<evidence type="ECO:0000256" key="3">
    <source>
        <dbReference type="PIRSR" id="PIRSR039026-2"/>
    </source>
</evidence>
<feature type="binding site" evidence="3">
    <location>
        <position position="241"/>
    </location>
    <ligand>
        <name>substrate</name>
    </ligand>
</feature>
<dbReference type="Gene3D" id="3.40.190.10">
    <property type="entry name" value="Periplasmic binding protein-like II"/>
    <property type="match status" value="1"/>
</dbReference>